<reference evidence="1" key="1">
    <citation type="submission" date="2018-11" db="EMBL/GenBank/DDBJ databases">
        <authorList>
            <consortium name="Pathogen Informatics"/>
        </authorList>
    </citation>
    <scope>NUCLEOTIDE SEQUENCE</scope>
</reference>
<evidence type="ECO:0000313" key="2">
    <source>
        <dbReference type="Proteomes" id="UP000784294"/>
    </source>
</evidence>
<organism evidence="1 2">
    <name type="scientific">Protopolystoma xenopodis</name>
    <dbReference type="NCBI Taxonomy" id="117903"/>
    <lineage>
        <taxon>Eukaryota</taxon>
        <taxon>Metazoa</taxon>
        <taxon>Spiralia</taxon>
        <taxon>Lophotrochozoa</taxon>
        <taxon>Platyhelminthes</taxon>
        <taxon>Monogenea</taxon>
        <taxon>Polyopisthocotylea</taxon>
        <taxon>Polystomatidea</taxon>
        <taxon>Polystomatidae</taxon>
        <taxon>Protopolystoma</taxon>
    </lineage>
</organism>
<dbReference type="EMBL" id="CAAALY010009222">
    <property type="protein sequence ID" value="VEL10506.1"/>
    <property type="molecule type" value="Genomic_DNA"/>
</dbReference>
<name>A0A448WFG6_9PLAT</name>
<gene>
    <name evidence="1" type="ORF">PXEA_LOCUS3946</name>
</gene>
<dbReference type="Proteomes" id="UP000784294">
    <property type="component" value="Unassembled WGS sequence"/>
</dbReference>
<comment type="caution">
    <text evidence="1">The sequence shown here is derived from an EMBL/GenBank/DDBJ whole genome shotgun (WGS) entry which is preliminary data.</text>
</comment>
<proteinExistence type="predicted"/>
<protein>
    <submittedName>
        <fullName evidence="1">Uncharacterized protein</fullName>
    </submittedName>
</protein>
<dbReference type="OrthoDB" id="6276570at2759"/>
<dbReference type="AlphaFoldDB" id="A0A448WFG6"/>
<accession>A0A448WFG6</accession>
<evidence type="ECO:0000313" key="1">
    <source>
        <dbReference type="EMBL" id="VEL10506.1"/>
    </source>
</evidence>
<keyword evidence="2" id="KW-1185">Reference proteome</keyword>
<sequence>MYTAASPNRALGSDCHTCRYQALPSRVVSLIKLMLLEQTVGVYLWSHAASQMDFYYSLTYAVVYSCVETCRSVFRLNAEGNKEEEVIQRPTTCVLPQLCQYTLQLYSPSRSAREPHGWDPIPNALYAASCKFVDLVGLFFQPLWADRVYSS</sequence>